<proteinExistence type="predicted"/>
<keyword evidence="1" id="KW-0732">Signal</keyword>
<evidence type="ECO:0000313" key="3">
    <source>
        <dbReference type="Proteomes" id="UP000015105"/>
    </source>
</evidence>
<dbReference type="AlphaFoldDB" id="A0A453RWI0"/>
<keyword evidence="3" id="KW-1185">Reference proteome</keyword>
<reference evidence="2" key="4">
    <citation type="submission" date="2019-03" db="UniProtKB">
        <authorList>
            <consortium name="EnsemblPlants"/>
        </authorList>
    </citation>
    <scope>IDENTIFICATION</scope>
</reference>
<dbReference type="Proteomes" id="UP000015105">
    <property type="component" value="Chromosome 7D"/>
</dbReference>
<reference evidence="2" key="5">
    <citation type="journal article" date="2021" name="G3 (Bethesda)">
        <title>Aegilops tauschii genome assembly Aet v5.0 features greater sequence contiguity and improved annotation.</title>
        <authorList>
            <person name="Wang L."/>
            <person name="Zhu T."/>
            <person name="Rodriguez J.C."/>
            <person name="Deal K.R."/>
            <person name="Dubcovsky J."/>
            <person name="McGuire P.E."/>
            <person name="Lux T."/>
            <person name="Spannagl M."/>
            <person name="Mayer K.F.X."/>
            <person name="Baldrich P."/>
            <person name="Meyers B.C."/>
            <person name="Huo N."/>
            <person name="Gu Y.Q."/>
            <person name="Zhou H."/>
            <person name="Devos K.M."/>
            <person name="Bennetzen J.L."/>
            <person name="Unver T."/>
            <person name="Budak H."/>
            <person name="Gulick P.J."/>
            <person name="Galiba G."/>
            <person name="Kalapos B."/>
            <person name="Nelson D.R."/>
            <person name="Li P."/>
            <person name="You F.M."/>
            <person name="Luo M.C."/>
            <person name="Dvorak J."/>
        </authorList>
    </citation>
    <scope>NUCLEOTIDE SEQUENCE [LARGE SCALE GENOMIC DNA]</scope>
    <source>
        <strain evidence="2">cv. AL8/78</strain>
    </source>
</reference>
<reference evidence="3" key="1">
    <citation type="journal article" date="2014" name="Science">
        <title>Ancient hybridizations among the ancestral genomes of bread wheat.</title>
        <authorList>
            <consortium name="International Wheat Genome Sequencing Consortium,"/>
            <person name="Marcussen T."/>
            <person name="Sandve S.R."/>
            <person name="Heier L."/>
            <person name="Spannagl M."/>
            <person name="Pfeifer M."/>
            <person name="Jakobsen K.S."/>
            <person name="Wulff B.B."/>
            <person name="Steuernagel B."/>
            <person name="Mayer K.F."/>
            <person name="Olsen O.A."/>
        </authorList>
    </citation>
    <scope>NUCLEOTIDE SEQUENCE [LARGE SCALE GENOMIC DNA]</scope>
    <source>
        <strain evidence="3">cv. AL8/78</strain>
    </source>
</reference>
<reference evidence="2" key="3">
    <citation type="journal article" date="2017" name="Nature">
        <title>Genome sequence of the progenitor of the wheat D genome Aegilops tauschii.</title>
        <authorList>
            <person name="Luo M.C."/>
            <person name="Gu Y.Q."/>
            <person name="Puiu D."/>
            <person name="Wang H."/>
            <person name="Twardziok S.O."/>
            <person name="Deal K.R."/>
            <person name="Huo N."/>
            <person name="Zhu T."/>
            <person name="Wang L."/>
            <person name="Wang Y."/>
            <person name="McGuire P.E."/>
            <person name="Liu S."/>
            <person name="Long H."/>
            <person name="Ramasamy R.K."/>
            <person name="Rodriguez J.C."/>
            <person name="Van S.L."/>
            <person name="Yuan L."/>
            <person name="Wang Z."/>
            <person name="Xia Z."/>
            <person name="Xiao L."/>
            <person name="Anderson O.D."/>
            <person name="Ouyang S."/>
            <person name="Liang Y."/>
            <person name="Zimin A.V."/>
            <person name="Pertea G."/>
            <person name="Qi P."/>
            <person name="Bennetzen J.L."/>
            <person name="Dai X."/>
            <person name="Dawson M.W."/>
            <person name="Muller H.G."/>
            <person name="Kugler K."/>
            <person name="Rivarola-Duarte L."/>
            <person name="Spannagl M."/>
            <person name="Mayer K.F.X."/>
            <person name="Lu F.H."/>
            <person name="Bevan M.W."/>
            <person name="Leroy P."/>
            <person name="Li P."/>
            <person name="You F.M."/>
            <person name="Sun Q."/>
            <person name="Liu Z."/>
            <person name="Lyons E."/>
            <person name="Wicker T."/>
            <person name="Salzberg S.L."/>
            <person name="Devos K.M."/>
            <person name="Dvorak J."/>
        </authorList>
    </citation>
    <scope>NUCLEOTIDE SEQUENCE [LARGE SCALE GENOMIC DNA]</scope>
    <source>
        <strain evidence="2">cv. AL8/78</strain>
    </source>
</reference>
<reference evidence="3" key="2">
    <citation type="journal article" date="2017" name="Nat. Plants">
        <title>The Aegilops tauschii genome reveals multiple impacts of transposons.</title>
        <authorList>
            <person name="Zhao G."/>
            <person name="Zou C."/>
            <person name="Li K."/>
            <person name="Wang K."/>
            <person name="Li T."/>
            <person name="Gao L."/>
            <person name="Zhang X."/>
            <person name="Wang H."/>
            <person name="Yang Z."/>
            <person name="Liu X."/>
            <person name="Jiang W."/>
            <person name="Mao L."/>
            <person name="Kong X."/>
            <person name="Jiao Y."/>
            <person name="Jia J."/>
        </authorList>
    </citation>
    <scope>NUCLEOTIDE SEQUENCE [LARGE SCALE GENOMIC DNA]</scope>
    <source>
        <strain evidence="3">cv. AL8/78</strain>
    </source>
</reference>
<evidence type="ECO:0000256" key="1">
    <source>
        <dbReference type="SAM" id="SignalP"/>
    </source>
</evidence>
<sequence length="43" mass="4996">MILCVFIMLLCYFFSNLSSLSLEHRKVAQYIGEESAQCYRGCQ</sequence>
<evidence type="ECO:0000313" key="2">
    <source>
        <dbReference type="EnsemblPlants" id="AET7Gv20736800.1"/>
    </source>
</evidence>
<dbReference type="EnsemblPlants" id="AET7Gv20736800.1">
    <property type="protein sequence ID" value="AET7Gv20736800.1"/>
    <property type="gene ID" value="AET7Gv20736800"/>
</dbReference>
<feature type="signal peptide" evidence="1">
    <location>
        <begin position="1"/>
        <end position="19"/>
    </location>
</feature>
<dbReference type="Gramene" id="AET7Gv20736800.1">
    <property type="protein sequence ID" value="AET7Gv20736800.1"/>
    <property type="gene ID" value="AET7Gv20736800"/>
</dbReference>
<organism evidence="2 3">
    <name type="scientific">Aegilops tauschii subsp. strangulata</name>
    <name type="common">Goatgrass</name>
    <dbReference type="NCBI Taxonomy" id="200361"/>
    <lineage>
        <taxon>Eukaryota</taxon>
        <taxon>Viridiplantae</taxon>
        <taxon>Streptophyta</taxon>
        <taxon>Embryophyta</taxon>
        <taxon>Tracheophyta</taxon>
        <taxon>Spermatophyta</taxon>
        <taxon>Magnoliopsida</taxon>
        <taxon>Liliopsida</taxon>
        <taxon>Poales</taxon>
        <taxon>Poaceae</taxon>
        <taxon>BOP clade</taxon>
        <taxon>Pooideae</taxon>
        <taxon>Triticodae</taxon>
        <taxon>Triticeae</taxon>
        <taxon>Triticinae</taxon>
        <taxon>Aegilops</taxon>
    </lineage>
</organism>
<protein>
    <submittedName>
        <fullName evidence="2">Uncharacterized protein</fullName>
    </submittedName>
</protein>
<feature type="chain" id="PRO_5019397892" evidence="1">
    <location>
        <begin position="20"/>
        <end position="43"/>
    </location>
</feature>
<accession>A0A453RWI0</accession>
<name>A0A453RWI0_AEGTS</name>